<gene>
    <name evidence="1" type="ORF">GP473_07460</name>
</gene>
<dbReference type="Pfam" id="PF11222">
    <property type="entry name" value="DUF3017"/>
    <property type="match status" value="1"/>
</dbReference>
<dbReference type="RefSeq" id="WP_185770266.1">
    <property type="nucleotide sequence ID" value="NZ_CP046883.1"/>
</dbReference>
<dbReference type="KEGG" id="cans:GP473_07460"/>
<reference evidence="1 2" key="1">
    <citation type="submission" date="2019-12" db="EMBL/GenBank/DDBJ databases">
        <title>Corynebacterium sp. nov., isolated from feces of the Anser Albifrons in China.</title>
        <authorList>
            <person name="Liu Q."/>
        </authorList>
    </citation>
    <scope>NUCLEOTIDE SEQUENCE [LARGE SCALE GENOMIC DNA]</scope>
    <source>
        <strain evidence="1 2">23H37-10</strain>
    </source>
</reference>
<dbReference type="AlphaFoldDB" id="A0A7G7YPU5"/>
<evidence type="ECO:0000313" key="2">
    <source>
        <dbReference type="Proteomes" id="UP000515275"/>
    </source>
</evidence>
<dbReference type="EMBL" id="CP046883">
    <property type="protein sequence ID" value="QNH96515.1"/>
    <property type="molecule type" value="Genomic_DNA"/>
</dbReference>
<protein>
    <submittedName>
        <fullName evidence="1">DUF3017 domain-containing protein</fullName>
    </submittedName>
</protein>
<accession>A0A7G7YPU5</accession>
<evidence type="ECO:0000313" key="1">
    <source>
        <dbReference type="EMBL" id="QNH96515.1"/>
    </source>
</evidence>
<organism evidence="1 2">
    <name type="scientific">Corynebacterium anserum</name>
    <dbReference type="NCBI Taxonomy" id="2684406"/>
    <lineage>
        <taxon>Bacteria</taxon>
        <taxon>Bacillati</taxon>
        <taxon>Actinomycetota</taxon>
        <taxon>Actinomycetes</taxon>
        <taxon>Mycobacteriales</taxon>
        <taxon>Corynebacteriaceae</taxon>
        <taxon>Corynebacterium</taxon>
    </lineage>
</organism>
<name>A0A7G7YPU5_9CORY</name>
<dbReference type="Proteomes" id="UP000515275">
    <property type="component" value="Chromosome"/>
</dbReference>
<dbReference type="InterPro" id="IPR021385">
    <property type="entry name" value="DUF3017"/>
</dbReference>
<proteinExistence type="predicted"/>
<sequence>MSPRIGQVRERLLDNPHDRAVPPSPLHRNVQRALVGLFVALVAVAAFFLGVERWRRGTVVLGFALLYLSSVRWLVDSRILGVLSVRSRKFDSVFTAALGLAMLWLSLSVDPLGS</sequence>
<keyword evidence="2" id="KW-1185">Reference proteome</keyword>